<organism evidence="2 3">
    <name type="scientific">Riccia sorocarpa</name>
    <dbReference type="NCBI Taxonomy" id="122646"/>
    <lineage>
        <taxon>Eukaryota</taxon>
        <taxon>Viridiplantae</taxon>
        <taxon>Streptophyta</taxon>
        <taxon>Embryophyta</taxon>
        <taxon>Marchantiophyta</taxon>
        <taxon>Marchantiopsida</taxon>
        <taxon>Marchantiidae</taxon>
        <taxon>Marchantiales</taxon>
        <taxon>Ricciaceae</taxon>
        <taxon>Riccia</taxon>
    </lineage>
</organism>
<feature type="region of interest" description="Disordered" evidence="1">
    <location>
        <begin position="159"/>
        <end position="192"/>
    </location>
</feature>
<sequence>MSSELFDVSAQIRWINLAKRCHEGDGGQIRESVSRHEGVNMLGKVTEEGIELSRGRSGVESFISSHDRDDAGVLGWSEGKGRMSKTGEVVSIDWKVTTCGDSNEKGNRTRGPGELRRDLSSIAQELLELRLNMIKEEERFRRQEQNLLLKEGLRYKSQMKGVQPEVRTEHEKSKSQREQRRKQRSPLRNQTNLIIDDLKRKVEQARLEKARIMKKIASITS</sequence>
<name>A0ABD3HGW0_9MARC</name>
<comment type="caution">
    <text evidence="2">The sequence shown here is derived from an EMBL/GenBank/DDBJ whole genome shotgun (WGS) entry which is preliminary data.</text>
</comment>
<keyword evidence="3" id="KW-1185">Reference proteome</keyword>
<evidence type="ECO:0000313" key="3">
    <source>
        <dbReference type="Proteomes" id="UP001633002"/>
    </source>
</evidence>
<feature type="compositionally biased region" description="Basic and acidic residues" evidence="1">
    <location>
        <begin position="166"/>
        <end position="178"/>
    </location>
</feature>
<accession>A0ABD3HGW0</accession>
<gene>
    <name evidence="2" type="ORF">R1sor_016445</name>
</gene>
<proteinExistence type="predicted"/>
<protein>
    <submittedName>
        <fullName evidence="2">Uncharacterized protein</fullName>
    </submittedName>
</protein>
<evidence type="ECO:0000313" key="2">
    <source>
        <dbReference type="EMBL" id="KAL3690136.1"/>
    </source>
</evidence>
<evidence type="ECO:0000256" key="1">
    <source>
        <dbReference type="SAM" id="MobiDB-lite"/>
    </source>
</evidence>
<dbReference type="EMBL" id="JBJQOH010000004">
    <property type="protein sequence ID" value="KAL3690136.1"/>
    <property type="molecule type" value="Genomic_DNA"/>
</dbReference>
<reference evidence="2 3" key="1">
    <citation type="submission" date="2024-09" db="EMBL/GenBank/DDBJ databases">
        <title>Chromosome-scale assembly of Riccia sorocarpa.</title>
        <authorList>
            <person name="Paukszto L."/>
        </authorList>
    </citation>
    <scope>NUCLEOTIDE SEQUENCE [LARGE SCALE GENOMIC DNA]</scope>
    <source>
        <strain evidence="2">LP-2024</strain>
        <tissue evidence="2">Aerial parts of the thallus</tissue>
    </source>
</reference>
<dbReference type="Proteomes" id="UP001633002">
    <property type="component" value="Unassembled WGS sequence"/>
</dbReference>
<dbReference type="AlphaFoldDB" id="A0ABD3HGW0"/>